<keyword evidence="5" id="KW-1185">Reference proteome</keyword>
<accession>A0A9P6YR66</accession>
<reference evidence="4 5" key="1">
    <citation type="journal article" date="2020" name="Microb. Genom.">
        <title>Genetic diversity of clinical and environmental Mucorales isolates obtained from an investigation of mucormycosis cases among solid organ transplant recipients.</title>
        <authorList>
            <person name="Nguyen M.H."/>
            <person name="Kaul D."/>
            <person name="Muto C."/>
            <person name="Cheng S.J."/>
            <person name="Richter R.A."/>
            <person name="Bruno V.M."/>
            <person name="Liu G."/>
            <person name="Beyhan S."/>
            <person name="Sundermann A.J."/>
            <person name="Mounaud S."/>
            <person name="Pasculle A.W."/>
            <person name="Nierman W.C."/>
            <person name="Driscoll E."/>
            <person name="Cumbie R."/>
            <person name="Clancy C.J."/>
            <person name="Dupont C.L."/>
        </authorList>
    </citation>
    <scope>NUCLEOTIDE SEQUENCE [LARGE SCALE GENOMIC DNA]</scope>
    <source>
        <strain evidence="4 5">GL24</strain>
    </source>
</reference>
<evidence type="ECO:0000259" key="3">
    <source>
        <dbReference type="Pfam" id="PF23471"/>
    </source>
</evidence>
<dbReference type="InterPro" id="IPR041208">
    <property type="entry name" value="Cap15"/>
</dbReference>
<feature type="transmembrane region" description="Helical" evidence="1">
    <location>
        <begin position="64"/>
        <end position="84"/>
    </location>
</feature>
<feature type="transmembrane region" description="Helical" evidence="1">
    <location>
        <begin position="96"/>
        <end position="117"/>
    </location>
</feature>
<keyword evidence="1" id="KW-1133">Transmembrane helix</keyword>
<keyword evidence="1" id="KW-0812">Transmembrane</keyword>
<evidence type="ECO:0000259" key="2">
    <source>
        <dbReference type="Pfam" id="PF18153"/>
    </source>
</evidence>
<organism evidence="4 5">
    <name type="scientific">Rhizopus delemar</name>
    <dbReference type="NCBI Taxonomy" id="936053"/>
    <lineage>
        <taxon>Eukaryota</taxon>
        <taxon>Fungi</taxon>
        <taxon>Fungi incertae sedis</taxon>
        <taxon>Mucoromycota</taxon>
        <taxon>Mucoromycotina</taxon>
        <taxon>Mucoromycetes</taxon>
        <taxon>Mucorales</taxon>
        <taxon>Mucorineae</taxon>
        <taxon>Rhizopodaceae</taxon>
        <taxon>Rhizopus</taxon>
    </lineage>
</organism>
<comment type="caution">
    <text evidence="4">The sequence shown here is derived from an EMBL/GenBank/DDBJ whole genome shotgun (WGS) entry which is preliminary data.</text>
</comment>
<sequence length="496" mass="54793">MAAPDPERNCVRRFAQTRSTPAPQPWHLSQSVRLAPATVAQSQGMRSHEYVLLDGISRAKIGRYLGTAAAAISAGIVYLVLRVIDLAGRYGLPAHLTPSVMALIGAGTVYLILYWLFDRHLWRIPWLAGLLKVPDLQGQWRCEGTSYGGADNASARDWTGTVSIAQSWDRLRIRLTTEQSGSDSVVAALMHDEAGGYRLFYNYRNDARIDQPELANHVGFCDMTAPAMTTIDQRLQKLRARRSGADRAAAVATDQQIEILRKQVLGEAYERRAGGKPFTRYALGAMQEVDPDYTRISVETANRVENQLRQRLAAEGLNTTYRLQGSVPLNVHIRGVSDVDLLTIGLGSLYYAPAGVRAQRGDYSPPLRDTLVLLCDLRRMSEPALRAAFPAVDVDTPNAKAIKLSGGSLARPVDVVPAVWWDTVQYQLSGLEHDRGVSIYHKFDNVTIDNLPFLHIKRVSDRDVVAFGSLRKAIRLCKNVKADSEEEGTLIGLSSF</sequence>
<dbReference type="Pfam" id="PF23471">
    <property type="entry name" value="Cap15_TM"/>
    <property type="match status" value="1"/>
</dbReference>
<dbReference type="InterPro" id="IPR056338">
    <property type="entry name" value="Cap15-like_TM"/>
</dbReference>
<evidence type="ECO:0000313" key="5">
    <source>
        <dbReference type="Proteomes" id="UP000740926"/>
    </source>
</evidence>
<feature type="domain" description="Cap1-like TM helices" evidence="3">
    <location>
        <begin position="59"/>
        <end position="123"/>
    </location>
</feature>
<dbReference type="Pfam" id="PF18153">
    <property type="entry name" value="Cap15_CD_rec"/>
    <property type="match status" value="1"/>
</dbReference>
<dbReference type="AlphaFoldDB" id="A0A9P6YR66"/>
<gene>
    <name evidence="4" type="ORF">G6F50_012392</name>
</gene>
<feature type="domain" description="CD-NTase-associated protein 15" evidence="2">
    <location>
        <begin position="131"/>
        <end position="224"/>
    </location>
</feature>
<dbReference type="EMBL" id="JAANIU010003824">
    <property type="protein sequence ID" value="KAG1559674.1"/>
    <property type="molecule type" value="Genomic_DNA"/>
</dbReference>
<evidence type="ECO:0000256" key="1">
    <source>
        <dbReference type="SAM" id="Phobius"/>
    </source>
</evidence>
<keyword evidence="1" id="KW-0472">Membrane</keyword>
<dbReference type="Proteomes" id="UP000740926">
    <property type="component" value="Unassembled WGS sequence"/>
</dbReference>
<evidence type="ECO:0000313" key="4">
    <source>
        <dbReference type="EMBL" id="KAG1559674.1"/>
    </source>
</evidence>
<protein>
    <submittedName>
        <fullName evidence="4">Uncharacterized protein</fullName>
    </submittedName>
</protein>
<proteinExistence type="predicted"/>
<name>A0A9P6YR66_9FUNG</name>